<dbReference type="RefSeq" id="XP_001706897.1">
    <property type="nucleotide sequence ID" value="XM_001706845.1"/>
</dbReference>
<dbReference type="Proteomes" id="UP000001548">
    <property type="component" value="Unassembled WGS sequence"/>
</dbReference>
<dbReference type="GeneID" id="5699820"/>
<comment type="caution">
    <text evidence="1">The sequence shown here is derived from an EMBL/GenBank/DDBJ whole genome shotgun (WGS) entry which is preliminary data.</text>
</comment>
<keyword evidence="2" id="KW-1185">Reference proteome</keyword>
<dbReference type="EMBL" id="AACB03000003">
    <property type="protein sequence ID" value="KAE8302648.1"/>
    <property type="molecule type" value="Genomic_DNA"/>
</dbReference>
<dbReference type="OMA" id="ECEFFTR"/>
<sequence>MLPAFPAPGANIYRSSFSLAANFRTTSLLLRDFGALLDSLQDHSTRLIEDNMAILELLLNASFCHAFFFQTRVLLKSHLSYSWEPLPHQTTLPQEKVILGGILGGYQSYVKWIQQECEFFTRSSGDFIVQRHTFAILKAMQLQARLVFLAFNQNSQDIDNIIVELQKLKEFYDNPYGTLEAPLVVTEKQLHTKFQKLINISRSLAEVQTAMELSAKETQNLCRQDANFLSVYLSQNSAASLSQEALGTTVKRYKESKTVRVYREELASIDFYRHLPLFARGSLVSVAHKLNSRLCYCRHSTFRLLQVGEYRYGHRYAQVIKSKYSDRFLDFQEIFMLQDALDKQSIGAYSTTKLLILGLLLAGKHDTARKEIIELLEKMSTVDIILTDWLYICDDCIMHVSASDALKRHATMLSNGDSYLPLLRVLGMMHYSVHTYTSTTVNPSELYEDLKNPERHWHRVGSQESDNLKVLLLGTTSTVLMEVAVQSMRWIFHRLALSLADPIGSPFSLVQHIILLFNLLLIPLDMLLVTAKEEHRTELKKALYVAAPHLDAVIDLILEGKHGILFIVKGSGYAGLMTVVRLVAETTMEQYYSDLYTTLLKHLSMESVPPATRRLIERYTLISI</sequence>
<name>A8BHN4_GIAIC</name>
<evidence type="ECO:0000313" key="1">
    <source>
        <dbReference type="EMBL" id="KAE8302648.1"/>
    </source>
</evidence>
<accession>A8BHN4</accession>
<organism evidence="1 2">
    <name type="scientific">Giardia intestinalis (strain ATCC 50803 / WB clone C6)</name>
    <name type="common">Giardia lamblia</name>
    <dbReference type="NCBI Taxonomy" id="184922"/>
    <lineage>
        <taxon>Eukaryota</taxon>
        <taxon>Metamonada</taxon>
        <taxon>Diplomonadida</taxon>
        <taxon>Hexamitidae</taxon>
        <taxon>Giardiinae</taxon>
        <taxon>Giardia</taxon>
    </lineage>
</organism>
<dbReference type="HOGENOM" id="CLU_438361_0_0_1"/>
<dbReference type="AlphaFoldDB" id="A8BHN4"/>
<protein>
    <submittedName>
        <fullName evidence="1">Uncharacterized protein</fullName>
    </submittedName>
</protein>
<proteinExistence type="predicted"/>
<dbReference type="KEGG" id="gla:GL50803_0016184"/>
<dbReference type="VEuPathDB" id="GiardiaDB:GL50803_16184"/>
<gene>
    <name evidence="1" type="ORF">GL50803_0016184</name>
</gene>
<evidence type="ECO:0000313" key="2">
    <source>
        <dbReference type="Proteomes" id="UP000001548"/>
    </source>
</evidence>
<reference evidence="1 2" key="1">
    <citation type="journal article" date="2007" name="Science">
        <title>Genomic minimalism in the early diverging intestinal parasite Giardia lamblia.</title>
        <authorList>
            <person name="Morrison H.G."/>
            <person name="McArthur A.G."/>
            <person name="Gillin F.D."/>
            <person name="Aley S.B."/>
            <person name="Adam R.D."/>
            <person name="Olsen G.J."/>
            <person name="Best A.A."/>
            <person name="Cande W.Z."/>
            <person name="Chen F."/>
            <person name="Cipriano M.J."/>
            <person name="Davids B.J."/>
            <person name="Dawson S.C."/>
            <person name="Elmendorf H.G."/>
            <person name="Hehl A.B."/>
            <person name="Holder M.E."/>
            <person name="Huse S.M."/>
            <person name="Kim U.U."/>
            <person name="Lasek-Nesselquist E."/>
            <person name="Manning G."/>
            <person name="Nigam A."/>
            <person name="Nixon J.E."/>
            <person name="Palm D."/>
            <person name="Passamaneck N.E."/>
            <person name="Prabhu A."/>
            <person name="Reich C.I."/>
            <person name="Reiner D.S."/>
            <person name="Samuelson J."/>
            <person name="Svard S.G."/>
            <person name="Sogin M.L."/>
        </authorList>
    </citation>
    <scope>NUCLEOTIDE SEQUENCE [LARGE SCALE GENOMIC DNA]</scope>
    <source>
        <strain evidence="1 2">WB C6</strain>
    </source>
</reference>